<dbReference type="GO" id="GO:0071111">
    <property type="term" value="F:cyclic-guanylate-specific phosphodiesterase activity"/>
    <property type="evidence" value="ECO:0007669"/>
    <property type="project" value="InterPro"/>
</dbReference>
<dbReference type="CDD" id="cd01948">
    <property type="entry name" value="EAL"/>
    <property type="match status" value="1"/>
</dbReference>
<protein>
    <submittedName>
        <fullName evidence="2">EAL domain, c-di-GMP-specific phosphodiesterase class I (Or its enzymatically inactive variant)</fullName>
    </submittedName>
</protein>
<dbReference type="PANTHER" id="PTHR33121">
    <property type="entry name" value="CYCLIC DI-GMP PHOSPHODIESTERASE PDEF"/>
    <property type="match status" value="1"/>
</dbReference>
<dbReference type="STRING" id="1245526.SAMN05216580_0657"/>
<evidence type="ECO:0000313" key="3">
    <source>
        <dbReference type="Proteomes" id="UP000243063"/>
    </source>
</evidence>
<dbReference type="RefSeq" id="WP_197676766.1">
    <property type="nucleotide sequence ID" value="NZ_LT629780.1"/>
</dbReference>
<dbReference type="InterPro" id="IPR001633">
    <property type="entry name" value="EAL_dom"/>
</dbReference>
<dbReference type="Proteomes" id="UP000243063">
    <property type="component" value="Chromosome I"/>
</dbReference>
<dbReference type="InterPro" id="IPR035919">
    <property type="entry name" value="EAL_sf"/>
</dbReference>
<dbReference type="PROSITE" id="PS50883">
    <property type="entry name" value="EAL"/>
    <property type="match status" value="1"/>
</dbReference>
<evidence type="ECO:0000313" key="2">
    <source>
        <dbReference type="EMBL" id="SDT95403.1"/>
    </source>
</evidence>
<evidence type="ECO:0000259" key="1">
    <source>
        <dbReference type="PROSITE" id="PS50883"/>
    </source>
</evidence>
<dbReference type="SUPFAM" id="SSF141868">
    <property type="entry name" value="EAL domain-like"/>
    <property type="match status" value="1"/>
</dbReference>
<dbReference type="InterPro" id="IPR050706">
    <property type="entry name" value="Cyclic-di-GMP_PDE-like"/>
</dbReference>
<dbReference type="SMART" id="SM00052">
    <property type="entry name" value="EAL"/>
    <property type="match status" value="1"/>
</dbReference>
<dbReference type="Gene3D" id="3.20.20.450">
    <property type="entry name" value="EAL domain"/>
    <property type="match status" value="1"/>
</dbReference>
<sequence length="250" mass="27936">MSENLPPCRACQGGPGFAQPLSMAFQPIIDLPRRQVFAHEALVRGADGSSAGSLLEQLDDENRYHFDQQCRIKAVEWGAQLAVPALLSINFMPNAVYRAETCIRATLEAARRYNFPLERIIFEVTEQEQVLDLDHLIGILRAYRKQGFRTAIDDFGAGYAGLNLLADFQPDLLKLDMALIRDIDRDSVRQVLVDGVLGICRRLNIQVIAEGVETVAELDTLRGMGVELFQGYLFAKPAFQALPEIRYPQA</sequence>
<dbReference type="EMBL" id="LT629780">
    <property type="protein sequence ID" value="SDT95403.1"/>
    <property type="molecule type" value="Genomic_DNA"/>
</dbReference>
<dbReference type="PANTHER" id="PTHR33121:SF15">
    <property type="entry name" value="BLUE LIGHT- AND TEMPERATURE-REGULATED ANTIREPRESSOR BLUF"/>
    <property type="match status" value="1"/>
</dbReference>
<dbReference type="Pfam" id="PF00563">
    <property type="entry name" value="EAL"/>
    <property type="match status" value="1"/>
</dbReference>
<accession>A0A1H2EKB4</accession>
<keyword evidence="3" id="KW-1185">Reference proteome</keyword>
<name>A0A1H2EKB4_9GAMM</name>
<reference evidence="3" key="1">
    <citation type="submission" date="2016-10" db="EMBL/GenBank/DDBJ databases">
        <authorList>
            <person name="Varghese N."/>
            <person name="Submissions S."/>
        </authorList>
    </citation>
    <scope>NUCLEOTIDE SEQUENCE [LARGE SCALE GENOMIC DNA]</scope>
    <source>
        <strain evidence="3">CCTCC 2012022</strain>
    </source>
</reference>
<proteinExistence type="predicted"/>
<organism evidence="2 3">
    <name type="scientific">Geopseudomonas guangdongensis</name>
    <dbReference type="NCBI Taxonomy" id="1245526"/>
    <lineage>
        <taxon>Bacteria</taxon>
        <taxon>Pseudomonadati</taxon>
        <taxon>Pseudomonadota</taxon>
        <taxon>Gammaproteobacteria</taxon>
        <taxon>Pseudomonadales</taxon>
        <taxon>Pseudomonadaceae</taxon>
        <taxon>Geopseudomonas</taxon>
    </lineage>
</organism>
<feature type="domain" description="EAL" evidence="1">
    <location>
        <begin position="1"/>
        <end position="250"/>
    </location>
</feature>
<gene>
    <name evidence="2" type="ORF">SAMN05216580_0657</name>
</gene>
<dbReference type="AlphaFoldDB" id="A0A1H2EKB4"/>